<accession>A0ABM3QZN3</accession>
<organism evidence="2 3">
    <name type="scientific">Spinacia oleracea</name>
    <name type="common">Spinach</name>
    <dbReference type="NCBI Taxonomy" id="3562"/>
    <lineage>
        <taxon>Eukaryota</taxon>
        <taxon>Viridiplantae</taxon>
        <taxon>Streptophyta</taxon>
        <taxon>Embryophyta</taxon>
        <taxon>Tracheophyta</taxon>
        <taxon>Spermatophyta</taxon>
        <taxon>Magnoliopsida</taxon>
        <taxon>eudicotyledons</taxon>
        <taxon>Gunneridae</taxon>
        <taxon>Pentapetalae</taxon>
        <taxon>Caryophyllales</taxon>
        <taxon>Chenopodiaceae</taxon>
        <taxon>Chenopodioideae</taxon>
        <taxon>Anserineae</taxon>
        <taxon>Spinacia</taxon>
    </lineage>
</organism>
<evidence type="ECO:0000313" key="2">
    <source>
        <dbReference type="Proteomes" id="UP000813463"/>
    </source>
</evidence>
<name>A0ABM3QZN3_SPIOL</name>
<dbReference type="Proteomes" id="UP000813463">
    <property type="component" value="Chromosome 6"/>
</dbReference>
<gene>
    <name evidence="3" type="primary">LOC130463655</name>
</gene>
<evidence type="ECO:0000256" key="1">
    <source>
        <dbReference type="SAM" id="MobiDB-lite"/>
    </source>
</evidence>
<protein>
    <submittedName>
        <fullName evidence="3">Uncharacterized protein</fullName>
    </submittedName>
</protein>
<keyword evidence="2" id="KW-1185">Reference proteome</keyword>
<dbReference type="GeneID" id="130463655"/>
<reference evidence="2" key="1">
    <citation type="journal article" date="2021" name="Nat. Commun.">
        <title>Genomic analyses provide insights into spinach domestication and the genetic basis of agronomic traits.</title>
        <authorList>
            <person name="Cai X."/>
            <person name="Sun X."/>
            <person name="Xu C."/>
            <person name="Sun H."/>
            <person name="Wang X."/>
            <person name="Ge C."/>
            <person name="Zhang Z."/>
            <person name="Wang Q."/>
            <person name="Fei Z."/>
            <person name="Jiao C."/>
            <person name="Wang Q."/>
        </authorList>
    </citation>
    <scope>NUCLEOTIDE SEQUENCE [LARGE SCALE GENOMIC DNA]</scope>
    <source>
        <strain evidence="2">cv. Varoflay</strain>
    </source>
</reference>
<proteinExistence type="predicted"/>
<feature type="compositionally biased region" description="Basic and acidic residues" evidence="1">
    <location>
        <begin position="101"/>
        <end position="119"/>
    </location>
</feature>
<sequence length="232" mass="24168">MAGEGDGGDRWLVCGGGTAREGERGANRGGSSVFLGGSGRRLAGDWGRYLGLGGGEVFVGWWRGVGGAGEEKKERDTGEWRRRRGAGTMGVAVVLGGRGSTNREESKARGEHEGRREGGRGWRLAGRLNDVVMAGEGDGGDRWLVCGGGTAREGERGANRGGSSVFLGGSGRRLAGDWGRYLGLGGGEVFVGWWRGVGGAGEEKKERDTGEWRRRRGAGTMGVAVVLGGRGC</sequence>
<reference evidence="3" key="2">
    <citation type="submission" date="2025-08" db="UniProtKB">
        <authorList>
            <consortium name="RefSeq"/>
        </authorList>
    </citation>
    <scope>IDENTIFICATION</scope>
    <source>
        <tissue evidence="3">Leaf</tissue>
    </source>
</reference>
<evidence type="ECO:0000313" key="3">
    <source>
        <dbReference type="RefSeq" id="XP_056688829.1"/>
    </source>
</evidence>
<feature type="region of interest" description="Disordered" evidence="1">
    <location>
        <begin position="97"/>
        <end position="119"/>
    </location>
</feature>
<dbReference type="RefSeq" id="XP_056688829.1">
    <property type="nucleotide sequence ID" value="XM_056832851.1"/>
</dbReference>